<reference evidence="2 3" key="1">
    <citation type="submission" date="2024-01" db="EMBL/GenBank/DDBJ databases">
        <title>The genomes of 5 underutilized Papilionoideae crops provide insights into root nodulation and disease resistance.</title>
        <authorList>
            <person name="Yuan L."/>
        </authorList>
    </citation>
    <scope>NUCLEOTIDE SEQUENCE [LARGE SCALE GENOMIC DNA]</scope>
    <source>
        <strain evidence="2">LY-2023</strain>
        <tissue evidence="2">Leaf</tissue>
    </source>
</reference>
<feature type="compositionally biased region" description="Low complexity" evidence="1">
    <location>
        <begin position="50"/>
        <end position="68"/>
    </location>
</feature>
<evidence type="ECO:0000313" key="3">
    <source>
        <dbReference type="Proteomes" id="UP001359559"/>
    </source>
</evidence>
<gene>
    <name evidence="2" type="ORF">RJT34_14308</name>
</gene>
<dbReference type="AlphaFoldDB" id="A0AAN9JQH3"/>
<evidence type="ECO:0000256" key="1">
    <source>
        <dbReference type="SAM" id="MobiDB-lite"/>
    </source>
</evidence>
<sequence>MHEEHRNILQEKQLNFPLCPPGSTLPFSPLPIESPHGTQHMRREEKRRFSSVTQTSSHSSLHSTMNAL</sequence>
<comment type="caution">
    <text evidence="2">The sequence shown here is derived from an EMBL/GenBank/DDBJ whole genome shotgun (WGS) entry which is preliminary data.</text>
</comment>
<accession>A0AAN9JQH3</accession>
<dbReference type="Proteomes" id="UP001359559">
    <property type="component" value="Unassembled WGS sequence"/>
</dbReference>
<name>A0AAN9JQH3_CLITE</name>
<proteinExistence type="predicted"/>
<keyword evidence="3" id="KW-1185">Reference proteome</keyword>
<feature type="region of interest" description="Disordered" evidence="1">
    <location>
        <begin position="13"/>
        <end position="68"/>
    </location>
</feature>
<evidence type="ECO:0000313" key="2">
    <source>
        <dbReference type="EMBL" id="KAK7303402.1"/>
    </source>
</evidence>
<dbReference type="EMBL" id="JAYKXN010000003">
    <property type="protein sequence ID" value="KAK7303402.1"/>
    <property type="molecule type" value="Genomic_DNA"/>
</dbReference>
<protein>
    <submittedName>
        <fullName evidence="2">Uncharacterized protein</fullName>
    </submittedName>
</protein>
<organism evidence="2 3">
    <name type="scientific">Clitoria ternatea</name>
    <name type="common">Butterfly pea</name>
    <dbReference type="NCBI Taxonomy" id="43366"/>
    <lineage>
        <taxon>Eukaryota</taxon>
        <taxon>Viridiplantae</taxon>
        <taxon>Streptophyta</taxon>
        <taxon>Embryophyta</taxon>
        <taxon>Tracheophyta</taxon>
        <taxon>Spermatophyta</taxon>
        <taxon>Magnoliopsida</taxon>
        <taxon>eudicotyledons</taxon>
        <taxon>Gunneridae</taxon>
        <taxon>Pentapetalae</taxon>
        <taxon>rosids</taxon>
        <taxon>fabids</taxon>
        <taxon>Fabales</taxon>
        <taxon>Fabaceae</taxon>
        <taxon>Papilionoideae</taxon>
        <taxon>50 kb inversion clade</taxon>
        <taxon>NPAAA clade</taxon>
        <taxon>indigoferoid/millettioid clade</taxon>
        <taxon>Phaseoleae</taxon>
        <taxon>Clitoria</taxon>
    </lineage>
</organism>